<evidence type="ECO:0000259" key="5">
    <source>
        <dbReference type="PROSITE" id="PS51123"/>
    </source>
</evidence>
<feature type="compositionally biased region" description="Basic and acidic residues" evidence="4">
    <location>
        <begin position="626"/>
        <end position="638"/>
    </location>
</feature>
<dbReference type="Pfam" id="PF00691">
    <property type="entry name" value="OmpA"/>
    <property type="match status" value="1"/>
</dbReference>
<dbReference type="Proteomes" id="UP000219467">
    <property type="component" value="Unassembled WGS sequence"/>
</dbReference>
<dbReference type="AlphaFoldDB" id="A0A285CTZ0"/>
<dbReference type="Gene3D" id="3.30.1330.60">
    <property type="entry name" value="OmpA-like domain"/>
    <property type="match status" value="1"/>
</dbReference>
<dbReference type="PRINTS" id="PR01021">
    <property type="entry name" value="OMPADOMAIN"/>
</dbReference>
<accession>A0A285CTZ0</accession>
<dbReference type="Pfam" id="PF04972">
    <property type="entry name" value="BON"/>
    <property type="match status" value="1"/>
</dbReference>
<protein>
    <submittedName>
        <fullName evidence="6">OOP family OmpA-OmpF porin</fullName>
    </submittedName>
</protein>
<evidence type="ECO:0000313" key="7">
    <source>
        <dbReference type="Proteomes" id="UP000219467"/>
    </source>
</evidence>
<name>A0A285CTZ0_9RHOB</name>
<dbReference type="PANTHER" id="PTHR30329">
    <property type="entry name" value="STATOR ELEMENT OF FLAGELLAR MOTOR COMPLEX"/>
    <property type="match status" value="1"/>
</dbReference>
<dbReference type="PROSITE" id="PS51123">
    <property type="entry name" value="OMPA_2"/>
    <property type="match status" value="1"/>
</dbReference>
<organism evidence="6 7">
    <name type="scientific">Cereibacter ovatus</name>
    <dbReference type="NCBI Taxonomy" id="439529"/>
    <lineage>
        <taxon>Bacteria</taxon>
        <taxon>Pseudomonadati</taxon>
        <taxon>Pseudomonadota</taxon>
        <taxon>Alphaproteobacteria</taxon>
        <taxon>Rhodobacterales</taxon>
        <taxon>Paracoccaceae</taxon>
        <taxon>Cereibacter</taxon>
    </lineage>
</organism>
<dbReference type="PANTHER" id="PTHR30329:SF20">
    <property type="entry name" value="EXPORTED PROTEIN"/>
    <property type="match status" value="1"/>
</dbReference>
<dbReference type="GO" id="GO:0009279">
    <property type="term" value="C:cell outer membrane"/>
    <property type="evidence" value="ECO:0007669"/>
    <property type="project" value="UniProtKB-SubCell"/>
</dbReference>
<sequence length="638" mass="66897">MRLSPRLVAPAVFAVATALAVMGATWAAGVIETRSAQAVRTKLLTEGIDFAAVSADGLQVWLTGTAPNEAARFRAINLAGSVVEASRVRDGLDVTPVRAIEAPRFSVEMLRNDDGVSLIGLLPKAEGAEDLAAAARDLAAGLKVANMLETADFPIPEGWDAALDYGLQALKILPRSKISVWAGRVSITAISDSAEEKAKLEGQLLRLAPEGMELVMNISAPRPVLTPFTLRFVLDAEGARFDACSADTARARDRILAAGAKAGVTGETACTIGLGVPSPRWAAAVEAAMAAVAELGAGSVTFSDADVTLEGSPDTPQQTFDRAVGELEAALPRVFSLRATLPPKAADAVAGPAEFTATLSDEGRVQMNGRLTDDLTRRAVDSFARAQFGAAKVHTAARLDPDLPEGWPARVLAGLEALAELQSGQLLVRADTVEVSGVTGSKQASGKISQVLSARLGQGQTFKVAVRYDEKLDPTAALPTPAECMTRIGRVLNAQKIAFPPGSAEIEGAARGTMDGLAEVLRDCPGLPVEIAGHTDSQGSEGGNRALSQARAEAVLMALQGRRVDVSRMKAVGYGEARPIADNRDEAGREANRRIEFTLLAEDAPPTAAVSADEPTADEPSFAPKEMTRRPKRRPETD</sequence>
<feature type="domain" description="OmpA-like" evidence="5">
    <location>
        <begin position="484"/>
        <end position="603"/>
    </location>
</feature>
<dbReference type="EMBL" id="OAOQ01000007">
    <property type="protein sequence ID" value="SNX71027.1"/>
    <property type="molecule type" value="Genomic_DNA"/>
</dbReference>
<dbReference type="InterPro" id="IPR006664">
    <property type="entry name" value="OMP_bac"/>
</dbReference>
<keyword evidence="7" id="KW-1185">Reference proteome</keyword>
<evidence type="ECO:0000256" key="3">
    <source>
        <dbReference type="PROSITE-ProRule" id="PRU00473"/>
    </source>
</evidence>
<comment type="subcellular location">
    <subcellularLocation>
        <location evidence="1">Cell outer membrane</location>
    </subcellularLocation>
</comment>
<dbReference type="InterPro" id="IPR007055">
    <property type="entry name" value="BON_dom"/>
</dbReference>
<dbReference type="SUPFAM" id="SSF103088">
    <property type="entry name" value="OmpA-like"/>
    <property type="match status" value="1"/>
</dbReference>
<dbReference type="InterPro" id="IPR036737">
    <property type="entry name" value="OmpA-like_sf"/>
</dbReference>
<evidence type="ECO:0000256" key="1">
    <source>
        <dbReference type="ARBA" id="ARBA00004442"/>
    </source>
</evidence>
<gene>
    <name evidence="6" type="ORF">SAMN05878503_107142</name>
</gene>
<proteinExistence type="predicted"/>
<dbReference type="OrthoDB" id="5525824at2"/>
<evidence type="ECO:0000256" key="2">
    <source>
        <dbReference type="ARBA" id="ARBA00023136"/>
    </source>
</evidence>
<dbReference type="InterPro" id="IPR050330">
    <property type="entry name" value="Bact_OuterMem_StrucFunc"/>
</dbReference>
<dbReference type="RefSeq" id="WP_097030561.1">
    <property type="nucleotide sequence ID" value="NZ_OAOQ01000007.1"/>
</dbReference>
<feature type="region of interest" description="Disordered" evidence="4">
    <location>
        <begin position="601"/>
        <end position="638"/>
    </location>
</feature>
<evidence type="ECO:0000313" key="6">
    <source>
        <dbReference type="EMBL" id="SNX71027.1"/>
    </source>
</evidence>
<evidence type="ECO:0000256" key="4">
    <source>
        <dbReference type="SAM" id="MobiDB-lite"/>
    </source>
</evidence>
<reference evidence="7" key="1">
    <citation type="submission" date="2017-08" db="EMBL/GenBank/DDBJ databases">
        <authorList>
            <person name="Varghese N."/>
            <person name="Submissions S."/>
        </authorList>
    </citation>
    <scope>NUCLEOTIDE SEQUENCE [LARGE SCALE GENOMIC DNA]</scope>
    <source>
        <strain evidence="7">JA234</strain>
    </source>
</reference>
<dbReference type="Gene3D" id="3.40.1520.20">
    <property type="match status" value="3"/>
</dbReference>
<dbReference type="InterPro" id="IPR006665">
    <property type="entry name" value="OmpA-like"/>
</dbReference>
<keyword evidence="2 3" id="KW-0472">Membrane</keyword>
<dbReference type="CDD" id="cd07185">
    <property type="entry name" value="OmpA_C-like"/>
    <property type="match status" value="1"/>
</dbReference>